<evidence type="ECO:0008006" key="4">
    <source>
        <dbReference type="Google" id="ProtNLM"/>
    </source>
</evidence>
<comment type="caution">
    <text evidence="2">The sequence shown here is derived from an EMBL/GenBank/DDBJ whole genome shotgun (WGS) entry which is preliminary data.</text>
</comment>
<reference evidence="2 3" key="1">
    <citation type="submission" date="2017-09" db="EMBL/GenBank/DDBJ databases">
        <title>Depth-based differentiation of microbial function through sediment-hosted aquifers and enrichment of novel symbionts in the deep terrestrial subsurface.</title>
        <authorList>
            <person name="Probst A.J."/>
            <person name="Ladd B."/>
            <person name="Jarett J.K."/>
            <person name="Geller-Mcgrath D.E."/>
            <person name="Sieber C.M."/>
            <person name="Emerson J.B."/>
            <person name="Anantharaman K."/>
            <person name="Thomas B.C."/>
            <person name="Malmstrom R."/>
            <person name="Stieglmeier M."/>
            <person name="Klingl A."/>
            <person name="Woyke T."/>
            <person name="Ryan C.M."/>
            <person name="Banfield J.F."/>
        </authorList>
    </citation>
    <scope>NUCLEOTIDE SEQUENCE [LARGE SCALE GENOMIC DNA]</scope>
    <source>
        <strain evidence="2">CG23_combo_of_CG06-09_8_20_14_all_40_23</strain>
    </source>
</reference>
<accession>A0A2H0A8D9</accession>
<protein>
    <recommendedName>
        <fullName evidence="4">PorV/PorQ family protein</fullName>
    </recommendedName>
</protein>
<dbReference type="SUPFAM" id="SSF56935">
    <property type="entry name" value="Porins"/>
    <property type="match status" value="1"/>
</dbReference>
<dbReference type="NCBIfam" id="NF033709">
    <property type="entry name" value="PorV_fam"/>
    <property type="match status" value="1"/>
</dbReference>
<keyword evidence="1" id="KW-0732">Signal</keyword>
<feature type="signal peptide" evidence="1">
    <location>
        <begin position="1"/>
        <end position="19"/>
    </location>
</feature>
<evidence type="ECO:0000313" key="3">
    <source>
        <dbReference type="Proteomes" id="UP000231067"/>
    </source>
</evidence>
<proteinExistence type="predicted"/>
<evidence type="ECO:0000256" key="1">
    <source>
        <dbReference type="SAM" id="SignalP"/>
    </source>
</evidence>
<feature type="chain" id="PRO_5013755642" description="PorV/PorQ family protein" evidence="1">
    <location>
        <begin position="20"/>
        <end position="290"/>
    </location>
</feature>
<dbReference type="EMBL" id="PCSH01000044">
    <property type="protein sequence ID" value="PIP41725.1"/>
    <property type="molecule type" value="Genomic_DNA"/>
</dbReference>
<name>A0A2H0A8D9_9BACT</name>
<organism evidence="2 3">
    <name type="scientific">Candidatus Desantisbacteria bacterium CG23_combo_of_CG06-09_8_20_14_all_40_23</name>
    <dbReference type="NCBI Taxonomy" id="1974550"/>
    <lineage>
        <taxon>Bacteria</taxon>
        <taxon>Candidatus Desantisiibacteriota</taxon>
    </lineage>
</organism>
<sequence length="290" mass="31624">MKTIILGLTMIMTVSSVFAAPIDLQIGCRPQGMGGAFVAVSDDANAGYWNPAGLIRVGSKELGFMYLKPMRLESVAVSYSSLAVPFGNNWAIGMGYLNNMASLHEGRDASYKESKMQESTFILSGAHRFTKVLSAGANVKRFGLDSSLDSSGGFGYDLGLLYDYPIGMKGNKLGIGLVLQNFLADLRAESFPATVRFGVAGKLYNERLIVAVDVNTKNGVNEKKDYSLQHHAGCEVEVAEGFWLRAGEDRGNLTAGMGFSLRNWQIDYSFNKLADYDLDHSHRASVLVRF</sequence>
<dbReference type="Proteomes" id="UP000231067">
    <property type="component" value="Unassembled WGS sequence"/>
</dbReference>
<evidence type="ECO:0000313" key="2">
    <source>
        <dbReference type="EMBL" id="PIP41725.1"/>
    </source>
</evidence>
<dbReference type="Gene3D" id="2.40.160.60">
    <property type="entry name" value="Outer membrane protein transport protein (OMPP1/FadL/TodX)"/>
    <property type="match status" value="1"/>
</dbReference>
<gene>
    <name evidence="2" type="ORF">COX18_02555</name>
</gene>
<dbReference type="AlphaFoldDB" id="A0A2H0A8D9"/>